<accession>A0A9E2F223</accession>
<evidence type="ECO:0000313" key="1">
    <source>
        <dbReference type="EMBL" id="MBT9145242.1"/>
    </source>
</evidence>
<name>A0A9E2F223_PSYF1</name>
<gene>
    <name evidence="1" type="ORF">DDT42_01112</name>
</gene>
<comment type="caution">
    <text evidence="1">The sequence shown here is derived from an EMBL/GenBank/DDBJ whole genome shotgun (WGS) entry which is preliminary data.</text>
</comment>
<proteinExistence type="predicted"/>
<organism evidence="1 2">
    <name type="scientific">Psychracetigena formicireducens</name>
    <dbReference type="NCBI Taxonomy" id="2986056"/>
    <lineage>
        <taxon>Bacteria</taxon>
        <taxon>Bacillati</taxon>
        <taxon>Candidatus Lithacetigenota</taxon>
        <taxon>Candidatus Psychracetigena</taxon>
    </lineage>
</organism>
<protein>
    <submittedName>
        <fullName evidence="1">Uncharacterized protein</fullName>
    </submittedName>
</protein>
<dbReference type="EMBL" id="QLTW01000064">
    <property type="protein sequence ID" value="MBT9145242.1"/>
    <property type="molecule type" value="Genomic_DNA"/>
</dbReference>
<sequence>MRGGQFSQGHTLQGIRMPQTDWTNNRLFNSAMAITSMPADEYNFWNRRETLQTTMVQQQSVPYIHVPRKISPPHIARIARGGWGHVPASDSARVEALQNLERLRGGVKQRC</sequence>
<dbReference type="AlphaFoldDB" id="A0A9E2F223"/>
<dbReference type="Proteomes" id="UP000811545">
    <property type="component" value="Unassembled WGS sequence"/>
</dbReference>
<evidence type="ECO:0000313" key="2">
    <source>
        <dbReference type="Proteomes" id="UP000811545"/>
    </source>
</evidence>
<reference evidence="1 2" key="1">
    <citation type="journal article" date="2021" name="bioRxiv">
        <title>Unique metabolic strategies in Hadean analogues reveal hints for primordial physiology.</title>
        <authorList>
            <person name="Nobu M.K."/>
            <person name="Nakai R."/>
            <person name="Tamazawa S."/>
            <person name="Mori H."/>
            <person name="Toyoda A."/>
            <person name="Ijiri A."/>
            <person name="Suzuki S."/>
            <person name="Kurokawa K."/>
            <person name="Kamagata Y."/>
            <person name="Tamaki H."/>
        </authorList>
    </citation>
    <scope>NUCLEOTIDE SEQUENCE [LARGE SCALE GENOMIC DNA]</scope>
    <source>
        <strain evidence="1">BS525</strain>
    </source>
</reference>